<dbReference type="Proteomes" id="UP000799429">
    <property type="component" value="Unassembled WGS sequence"/>
</dbReference>
<evidence type="ECO:0000256" key="6">
    <source>
        <dbReference type="ARBA" id="ARBA00048367"/>
    </source>
</evidence>
<dbReference type="GO" id="GO:0010389">
    <property type="term" value="P:regulation of G2/M transition of mitotic cell cycle"/>
    <property type="evidence" value="ECO:0007669"/>
    <property type="project" value="TreeGrafter"/>
</dbReference>
<dbReference type="InterPro" id="IPR000719">
    <property type="entry name" value="Prot_kinase_dom"/>
</dbReference>
<comment type="catalytic activity">
    <reaction evidence="5">
        <text>L-threonyl-[protein] + ATP = O-phospho-L-threonyl-[protein] + ADP + H(+)</text>
        <dbReference type="Rhea" id="RHEA:46608"/>
        <dbReference type="Rhea" id="RHEA-COMP:11060"/>
        <dbReference type="Rhea" id="RHEA-COMP:11605"/>
        <dbReference type="ChEBI" id="CHEBI:15378"/>
        <dbReference type="ChEBI" id="CHEBI:30013"/>
        <dbReference type="ChEBI" id="CHEBI:30616"/>
        <dbReference type="ChEBI" id="CHEBI:61977"/>
        <dbReference type="ChEBI" id="CHEBI:456216"/>
        <dbReference type="EC" id="2.7.11.22"/>
    </reaction>
</comment>
<comment type="caution">
    <text evidence="8">The sequence shown here is derived from an EMBL/GenBank/DDBJ whole genome shotgun (WGS) entry which is preliminary data.</text>
</comment>
<dbReference type="GO" id="GO:0000082">
    <property type="term" value="P:G1/S transition of mitotic cell cycle"/>
    <property type="evidence" value="ECO:0007669"/>
    <property type="project" value="TreeGrafter"/>
</dbReference>
<evidence type="ECO:0000313" key="8">
    <source>
        <dbReference type="EMBL" id="KAF2835717.1"/>
    </source>
</evidence>
<dbReference type="Gene3D" id="1.10.510.10">
    <property type="entry name" value="Transferase(Phosphotransferase) domain 1"/>
    <property type="match status" value="1"/>
</dbReference>
<dbReference type="GO" id="GO:0005634">
    <property type="term" value="C:nucleus"/>
    <property type="evidence" value="ECO:0007669"/>
    <property type="project" value="TreeGrafter"/>
</dbReference>
<accession>A0A9P4S5M6</accession>
<dbReference type="PROSITE" id="PS00108">
    <property type="entry name" value="PROTEIN_KINASE_ST"/>
    <property type="match status" value="1"/>
</dbReference>
<dbReference type="SUPFAM" id="SSF56112">
    <property type="entry name" value="Protein kinase-like (PK-like)"/>
    <property type="match status" value="1"/>
</dbReference>
<keyword evidence="8" id="KW-0808">Transferase</keyword>
<dbReference type="GO" id="GO:0000307">
    <property type="term" value="C:cyclin-dependent protein kinase holoenzyme complex"/>
    <property type="evidence" value="ECO:0007669"/>
    <property type="project" value="TreeGrafter"/>
</dbReference>
<dbReference type="GO" id="GO:0005524">
    <property type="term" value="F:ATP binding"/>
    <property type="evidence" value="ECO:0007669"/>
    <property type="project" value="UniProtKB-KW"/>
</dbReference>
<evidence type="ECO:0000256" key="3">
    <source>
        <dbReference type="ARBA" id="ARBA00022741"/>
    </source>
</evidence>
<comment type="catalytic activity">
    <reaction evidence="6">
        <text>L-seryl-[protein] + ATP = O-phospho-L-seryl-[protein] + ADP + H(+)</text>
        <dbReference type="Rhea" id="RHEA:17989"/>
        <dbReference type="Rhea" id="RHEA-COMP:9863"/>
        <dbReference type="Rhea" id="RHEA-COMP:11604"/>
        <dbReference type="ChEBI" id="CHEBI:15378"/>
        <dbReference type="ChEBI" id="CHEBI:29999"/>
        <dbReference type="ChEBI" id="CHEBI:30616"/>
        <dbReference type="ChEBI" id="CHEBI:83421"/>
        <dbReference type="ChEBI" id="CHEBI:456216"/>
        <dbReference type="EC" id="2.7.11.22"/>
    </reaction>
</comment>
<organism evidence="8 9">
    <name type="scientific">Patellaria atrata CBS 101060</name>
    <dbReference type="NCBI Taxonomy" id="1346257"/>
    <lineage>
        <taxon>Eukaryota</taxon>
        <taxon>Fungi</taxon>
        <taxon>Dikarya</taxon>
        <taxon>Ascomycota</taxon>
        <taxon>Pezizomycotina</taxon>
        <taxon>Dothideomycetes</taxon>
        <taxon>Dothideomycetes incertae sedis</taxon>
        <taxon>Patellariales</taxon>
        <taxon>Patellariaceae</taxon>
        <taxon>Patellaria</taxon>
    </lineage>
</organism>
<comment type="similarity">
    <text evidence="1">Belongs to the protein kinase superfamily. CMGC Ser/Thr protein kinase family. CDC2/CDKX subfamily.</text>
</comment>
<proteinExistence type="inferred from homology"/>
<keyword evidence="9" id="KW-1185">Reference proteome</keyword>
<dbReference type="InterPro" id="IPR050108">
    <property type="entry name" value="CDK"/>
</dbReference>
<dbReference type="InterPro" id="IPR008271">
    <property type="entry name" value="Ser/Thr_kinase_AS"/>
</dbReference>
<dbReference type="PANTHER" id="PTHR24056">
    <property type="entry name" value="CELL DIVISION PROTEIN KINASE"/>
    <property type="match status" value="1"/>
</dbReference>
<evidence type="ECO:0000256" key="4">
    <source>
        <dbReference type="ARBA" id="ARBA00022840"/>
    </source>
</evidence>
<dbReference type="InterPro" id="IPR011009">
    <property type="entry name" value="Kinase-like_dom_sf"/>
</dbReference>
<protein>
    <recommendedName>
        <fullName evidence="2">cyclin-dependent kinase</fullName>
        <ecNumber evidence="2">2.7.11.22</ecNumber>
    </recommendedName>
</protein>
<dbReference type="PROSITE" id="PS50011">
    <property type="entry name" value="PROTEIN_KINASE_DOM"/>
    <property type="match status" value="1"/>
</dbReference>
<dbReference type="PANTHER" id="PTHR24056:SF576">
    <property type="entry name" value="SERINE_THREONINE-PROTEIN KINASE CSK1"/>
    <property type="match status" value="1"/>
</dbReference>
<dbReference type="EMBL" id="MU006107">
    <property type="protein sequence ID" value="KAF2835717.1"/>
    <property type="molecule type" value="Genomic_DNA"/>
</dbReference>
<evidence type="ECO:0000259" key="7">
    <source>
        <dbReference type="PROSITE" id="PS50011"/>
    </source>
</evidence>
<dbReference type="GO" id="GO:0007165">
    <property type="term" value="P:signal transduction"/>
    <property type="evidence" value="ECO:0007669"/>
    <property type="project" value="TreeGrafter"/>
</dbReference>
<dbReference type="AlphaFoldDB" id="A0A9P4S5M6"/>
<reference evidence="8" key="1">
    <citation type="journal article" date="2020" name="Stud. Mycol.">
        <title>101 Dothideomycetes genomes: a test case for predicting lifestyles and emergence of pathogens.</title>
        <authorList>
            <person name="Haridas S."/>
            <person name="Albert R."/>
            <person name="Binder M."/>
            <person name="Bloem J."/>
            <person name="Labutti K."/>
            <person name="Salamov A."/>
            <person name="Andreopoulos B."/>
            <person name="Baker S."/>
            <person name="Barry K."/>
            <person name="Bills G."/>
            <person name="Bluhm B."/>
            <person name="Cannon C."/>
            <person name="Castanera R."/>
            <person name="Culley D."/>
            <person name="Daum C."/>
            <person name="Ezra D."/>
            <person name="Gonzalez J."/>
            <person name="Henrissat B."/>
            <person name="Kuo A."/>
            <person name="Liang C."/>
            <person name="Lipzen A."/>
            <person name="Lutzoni F."/>
            <person name="Magnuson J."/>
            <person name="Mondo S."/>
            <person name="Nolan M."/>
            <person name="Ohm R."/>
            <person name="Pangilinan J."/>
            <person name="Park H.-J."/>
            <person name="Ramirez L."/>
            <person name="Alfaro M."/>
            <person name="Sun H."/>
            <person name="Tritt A."/>
            <person name="Yoshinaga Y."/>
            <person name="Zwiers L.-H."/>
            <person name="Turgeon B."/>
            <person name="Goodwin S."/>
            <person name="Spatafora J."/>
            <person name="Crous P."/>
            <person name="Grigoriev I."/>
        </authorList>
    </citation>
    <scope>NUCLEOTIDE SEQUENCE</scope>
    <source>
        <strain evidence="8">CBS 101060</strain>
    </source>
</reference>
<keyword evidence="3" id="KW-0547">Nucleotide-binding</keyword>
<gene>
    <name evidence="8" type="ORF">M501DRAFT_997882</name>
</gene>
<feature type="domain" description="Protein kinase" evidence="7">
    <location>
        <begin position="1"/>
        <end position="296"/>
    </location>
</feature>
<dbReference type="GO" id="GO:0030332">
    <property type="term" value="F:cyclin binding"/>
    <property type="evidence" value="ECO:0007669"/>
    <property type="project" value="TreeGrafter"/>
</dbReference>
<sequence length="298" mass="33220">MRSGLFSHVYRAPTLEKRSEDSVLSKNRQEFVALKVTTPSLMTAPHDSRREARILSTVEGPNILRLLDTFQQAGDHLVLVFPFMSHDLETLIRLKKLSKRHSRSCLQDMFTGLAHIHSRGIIHRDIKPSNILLRSISGPAYIADFGIAWSNIDPSSEPPDEKITDVGTTCYRAPELLFGNTHYGSAIDLWAAGCVVAEVEDSTIDSLFDSGDLGSDLALIKSIFESLGTPDLITWPEAETFRDWGKMMFYEYPARKWSELLPNASDPARSLASSLVQYQSSLRLSAEEVIALLVALAR</sequence>
<dbReference type="OrthoDB" id="413582at2759"/>
<keyword evidence="4" id="KW-0067">ATP-binding</keyword>
<dbReference type="Gene3D" id="3.30.200.20">
    <property type="entry name" value="Phosphorylase Kinase, domain 1"/>
    <property type="match status" value="1"/>
</dbReference>
<name>A0A9P4S5M6_9PEZI</name>
<dbReference type="EC" id="2.7.11.22" evidence="2"/>
<evidence type="ECO:0000256" key="5">
    <source>
        <dbReference type="ARBA" id="ARBA00047811"/>
    </source>
</evidence>
<dbReference type="GO" id="GO:0004693">
    <property type="term" value="F:cyclin-dependent protein serine/threonine kinase activity"/>
    <property type="evidence" value="ECO:0007669"/>
    <property type="project" value="UniProtKB-EC"/>
</dbReference>
<dbReference type="GO" id="GO:0010468">
    <property type="term" value="P:regulation of gene expression"/>
    <property type="evidence" value="ECO:0007669"/>
    <property type="project" value="TreeGrafter"/>
</dbReference>
<evidence type="ECO:0000313" key="9">
    <source>
        <dbReference type="Proteomes" id="UP000799429"/>
    </source>
</evidence>
<evidence type="ECO:0000256" key="2">
    <source>
        <dbReference type="ARBA" id="ARBA00012425"/>
    </source>
</evidence>
<dbReference type="GO" id="GO:0005737">
    <property type="term" value="C:cytoplasm"/>
    <property type="evidence" value="ECO:0007669"/>
    <property type="project" value="TreeGrafter"/>
</dbReference>
<keyword evidence="8" id="KW-0418">Kinase</keyword>
<evidence type="ECO:0000256" key="1">
    <source>
        <dbReference type="ARBA" id="ARBA00006485"/>
    </source>
</evidence>
<dbReference type="SMART" id="SM00220">
    <property type="entry name" value="S_TKc"/>
    <property type="match status" value="1"/>
</dbReference>
<dbReference type="Pfam" id="PF00069">
    <property type="entry name" value="Pkinase"/>
    <property type="match status" value="1"/>
</dbReference>